<dbReference type="Proteomes" id="UP000053235">
    <property type="component" value="Unassembled WGS sequence"/>
</dbReference>
<dbReference type="EMBL" id="CXWD01000007">
    <property type="protein sequence ID" value="CTQ69122.1"/>
    <property type="molecule type" value="Genomic_DNA"/>
</dbReference>
<proteinExistence type="predicted"/>
<evidence type="ECO:0000313" key="2">
    <source>
        <dbReference type="EMBL" id="CTQ69122.1"/>
    </source>
</evidence>
<protein>
    <recommendedName>
        <fullName evidence="4">Glycerophosphoryl diester phosphodiesterase membrane domain-containing protein</fullName>
    </recommendedName>
</protein>
<feature type="transmembrane region" description="Helical" evidence="1">
    <location>
        <begin position="217"/>
        <end position="244"/>
    </location>
</feature>
<name>A0A0M7A3R2_9HYPH</name>
<feature type="transmembrane region" description="Helical" evidence="1">
    <location>
        <begin position="55"/>
        <end position="81"/>
    </location>
</feature>
<reference evidence="3" key="1">
    <citation type="submission" date="2015-07" db="EMBL/GenBank/DDBJ databases">
        <authorList>
            <person name="Rodrigo-Torres Lidia"/>
            <person name="Arahal R.David."/>
        </authorList>
    </citation>
    <scope>NUCLEOTIDE SEQUENCE [LARGE SCALE GENOMIC DNA]</scope>
    <source>
        <strain evidence="3">CECT 5112</strain>
    </source>
</reference>
<evidence type="ECO:0000313" key="3">
    <source>
        <dbReference type="Proteomes" id="UP000053235"/>
    </source>
</evidence>
<sequence>MLKRLLSDAASLVFGHLETVFKVCGAWFLIQFVISILILTATAGVPADAETLPPAAGLLLMTSTLVALISSASISVAWHRYGLLGERVGNIYLRFGRIEIQFIWRMLLIGLFGFAVSLPLVFVAFMPSESASGLAIIALVLGFALVIMPFLMRLNLVLPATAIERPIGFGEALRIGKGLGWRMLLAIMVLSLPFVLVTMGLQWALTVVSIGLPALFIQIKVMILNVLLQIIVTVLGISVITAGYRMAMERQTQSAES</sequence>
<feature type="transmembrane region" description="Helical" evidence="1">
    <location>
        <begin position="20"/>
        <end position="43"/>
    </location>
</feature>
<accession>A0A0M7A3R2</accession>
<keyword evidence="1" id="KW-0812">Transmembrane</keyword>
<dbReference type="STRING" id="388408.LAX5112_01991"/>
<gene>
    <name evidence="2" type="ORF">LAX5112_01991</name>
</gene>
<feature type="transmembrane region" description="Helical" evidence="1">
    <location>
        <begin position="183"/>
        <end position="205"/>
    </location>
</feature>
<organism evidence="2 3">
    <name type="scientific">Roseibium alexandrii</name>
    <dbReference type="NCBI Taxonomy" id="388408"/>
    <lineage>
        <taxon>Bacteria</taxon>
        <taxon>Pseudomonadati</taxon>
        <taxon>Pseudomonadota</taxon>
        <taxon>Alphaproteobacteria</taxon>
        <taxon>Hyphomicrobiales</taxon>
        <taxon>Stappiaceae</taxon>
        <taxon>Roseibium</taxon>
    </lineage>
</organism>
<evidence type="ECO:0008006" key="4">
    <source>
        <dbReference type="Google" id="ProtNLM"/>
    </source>
</evidence>
<feature type="transmembrane region" description="Helical" evidence="1">
    <location>
        <begin position="131"/>
        <end position="151"/>
    </location>
</feature>
<keyword evidence="1" id="KW-0472">Membrane</keyword>
<dbReference type="AlphaFoldDB" id="A0A0M7A3R2"/>
<feature type="transmembrane region" description="Helical" evidence="1">
    <location>
        <begin position="102"/>
        <end position="125"/>
    </location>
</feature>
<dbReference type="RefSeq" id="WP_055671899.1">
    <property type="nucleotide sequence ID" value="NZ_CXWD01000007.1"/>
</dbReference>
<evidence type="ECO:0000256" key="1">
    <source>
        <dbReference type="SAM" id="Phobius"/>
    </source>
</evidence>
<keyword evidence="1" id="KW-1133">Transmembrane helix</keyword>
<keyword evidence="3" id="KW-1185">Reference proteome</keyword>
<dbReference type="OrthoDB" id="7842516at2"/>